<feature type="binding site" evidence="9">
    <location>
        <position position="327"/>
    </location>
    <ligand>
        <name>Zn(2+)</name>
        <dbReference type="ChEBI" id="CHEBI:29105"/>
        <note>catalytic</note>
    </ligand>
</feature>
<accession>A0A9X6RK19</accession>
<evidence type="ECO:0000256" key="6">
    <source>
        <dbReference type="ARBA" id="ARBA00022833"/>
    </source>
</evidence>
<evidence type="ECO:0000256" key="8">
    <source>
        <dbReference type="PIRSR" id="PIRSR634016-1"/>
    </source>
</evidence>
<evidence type="ECO:0000256" key="4">
    <source>
        <dbReference type="ARBA" id="ARBA00022723"/>
    </source>
</evidence>
<dbReference type="InterPro" id="IPR024571">
    <property type="entry name" value="ERAP1-like_C_dom"/>
</dbReference>
<dbReference type="Proteomes" id="UP000192578">
    <property type="component" value="Unassembled WGS sequence"/>
</dbReference>
<evidence type="ECO:0000256" key="10">
    <source>
        <dbReference type="PIRSR" id="PIRSR634016-4"/>
    </source>
</evidence>
<dbReference type="PANTHER" id="PTHR11533:SF174">
    <property type="entry name" value="PUROMYCIN-SENSITIVE AMINOPEPTIDASE-RELATED"/>
    <property type="match status" value="1"/>
</dbReference>
<dbReference type="GO" id="GO:0043171">
    <property type="term" value="P:peptide catabolic process"/>
    <property type="evidence" value="ECO:0007669"/>
    <property type="project" value="TreeGrafter"/>
</dbReference>
<evidence type="ECO:0000256" key="2">
    <source>
        <dbReference type="ARBA" id="ARBA00022438"/>
    </source>
</evidence>
<dbReference type="OrthoDB" id="275509at2759"/>
<evidence type="ECO:0000256" key="3">
    <source>
        <dbReference type="ARBA" id="ARBA00022670"/>
    </source>
</evidence>
<dbReference type="GO" id="GO:0007165">
    <property type="term" value="P:signal transduction"/>
    <property type="evidence" value="ECO:0007669"/>
    <property type="project" value="InterPro"/>
</dbReference>
<dbReference type="SUPFAM" id="SSF63737">
    <property type="entry name" value="Leukotriene A4 hydrolase N-terminal domain"/>
    <property type="match status" value="1"/>
</dbReference>
<dbReference type="InterPro" id="IPR027268">
    <property type="entry name" value="Peptidase_M4/M1_CTD_sf"/>
</dbReference>
<dbReference type="PANTHER" id="PTHR11533">
    <property type="entry name" value="PROTEASE M1 ZINC METALLOPROTEASE"/>
    <property type="match status" value="1"/>
</dbReference>
<keyword evidence="14" id="KW-1185">Reference proteome</keyword>
<feature type="binding site" evidence="9">
    <location>
        <position position="346"/>
    </location>
    <ligand>
        <name>Zn(2+)</name>
        <dbReference type="ChEBI" id="CHEBI:29105"/>
        <note>catalytic</note>
    </ligand>
</feature>
<feature type="active site" description="Proton acceptor" evidence="8">
    <location>
        <position position="324"/>
    </location>
</feature>
<dbReference type="Pfam" id="PF17900">
    <property type="entry name" value="Peptidase_M1_N"/>
    <property type="match status" value="1"/>
</dbReference>
<dbReference type="PROSITE" id="PS50238">
    <property type="entry name" value="RHOGAP"/>
    <property type="match status" value="1"/>
</dbReference>
<dbReference type="InterPro" id="IPR042097">
    <property type="entry name" value="Aminopeptidase_N-like_N_sf"/>
</dbReference>
<dbReference type="CDD" id="cd09601">
    <property type="entry name" value="M1_APN-Q_like"/>
    <property type="match status" value="1"/>
</dbReference>
<dbReference type="Gene3D" id="2.60.40.1730">
    <property type="entry name" value="tricorn interacting facor f3 domain"/>
    <property type="match status" value="1"/>
</dbReference>
<evidence type="ECO:0000256" key="7">
    <source>
        <dbReference type="ARBA" id="ARBA00023049"/>
    </source>
</evidence>
<proteinExistence type="inferred from homology"/>
<keyword evidence="4 9" id="KW-0479">Metal-binding</keyword>
<dbReference type="GO" id="GO:0005737">
    <property type="term" value="C:cytoplasm"/>
    <property type="evidence" value="ECO:0007669"/>
    <property type="project" value="TreeGrafter"/>
</dbReference>
<dbReference type="Pfam" id="PF01433">
    <property type="entry name" value="Peptidase_M1"/>
    <property type="match status" value="1"/>
</dbReference>
<dbReference type="InterPro" id="IPR050344">
    <property type="entry name" value="Peptidase_M1_aminopeptidases"/>
</dbReference>
<comment type="caution">
    <text evidence="13">The sequence shown here is derived from an EMBL/GenBank/DDBJ whole genome shotgun (WGS) entry which is preliminary data.</text>
</comment>
<reference evidence="14" key="1">
    <citation type="submission" date="2017-01" db="EMBL/GenBank/DDBJ databases">
        <title>Comparative genomics of anhydrobiosis in the tardigrade Hypsibius dujardini.</title>
        <authorList>
            <person name="Yoshida Y."/>
            <person name="Koutsovoulos G."/>
            <person name="Laetsch D."/>
            <person name="Stevens L."/>
            <person name="Kumar S."/>
            <person name="Horikawa D."/>
            <person name="Ishino K."/>
            <person name="Komine S."/>
            <person name="Tomita M."/>
            <person name="Blaxter M."/>
            <person name="Arakawa K."/>
        </authorList>
    </citation>
    <scope>NUCLEOTIDE SEQUENCE [LARGE SCALE GENOMIC DNA]</scope>
    <source>
        <strain evidence="14">Z151</strain>
    </source>
</reference>
<evidence type="ECO:0000313" key="14">
    <source>
        <dbReference type="Proteomes" id="UP000192578"/>
    </source>
</evidence>
<dbReference type="Gene3D" id="2.60.40.1910">
    <property type="match status" value="1"/>
</dbReference>
<dbReference type="GO" id="GO:0005615">
    <property type="term" value="C:extracellular space"/>
    <property type="evidence" value="ECO:0007669"/>
    <property type="project" value="TreeGrafter"/>
</dbReference>
<keyword evidence="3" id="KW-0645">Protease</keyword>
<dbReference type="SMART" id="SM00324">
    <property type="entry name" value="RhoGAP"/>
    <property type="match status" value="1"/>
</dbReference>
<dbReference type="Pfam" id="PF11838">
    <property type="entry name" value="ERAP1_C"/>
    <property type="match status" value="2"/>
</dbReference>
<dbReference type="Gene3D" id="1.25.50.20">
    <property type="match status" value="2"/>
</dbReference>
<dbReference type="InterPro" id="IPR001930">
    <property type="entry name" value="Peptidase_M1"/>
</dbReference>
<dbReference type="InterPro" id="IPR008936">
    <property type="entry name" value="Rho_GTPase_activation_prot"/>
</dbReference>
<gene>
    <name evidence="13" type="ORF">BV898_15080</name>
</gene>
<keyword evidence="7" id="KW-0482">Metalloprotease</keyword>
<dbReference type="Gene3D" id="1.10.390.10">
    <property type="entry name" value="Neutral Protease Domain 2"/>
    <property type="match status" value="1"/>
</dbReference>
<evidence type="ECO:0000259" key="12">
    <source>
        <dbReference type="PROSITE" id="PS50238"/>
    </source>
</evidence>
<dbReference type="Gene3D" id="1.10.555.10">
    <property type="entry name" value="Rho GTPase activation protein"/>
    <property type="match status" value="1"/>
</dbReference>
<dbReference type="SUPFAM" id="SSF55486">
    <property type="entry name" value="Metalloproteases ('zincins'), catalytic domain"/>
    <property type="match status" value="1"/>
</dbReference>
<dbReference type="GO" id="GO:0016020">
    <property type="term" value="C:membrane"/>
    <property type="evidence" value="ECO:0007669"/>
    <property type="project" value="TreeGrafter"/>
</dbReference>
<dbReference type="InterPro" id="IPR000198">
    <property type="entry name" value="RhoGAP_dom"/>
</dbReference>
<feature type="site" description="Transition state stabilizer" evidence="10">
    <location>
        <position position="409"/>
    </location>
</feature>
<dbReference type="SUPFAM" id="SSF48350">
    <property type="entry name" value="GTPase activation domain, GAP"/>
    <property type="match status" value="1"/>
</dbReference>
<dbReference type="GO" id="GO:0042277">
    <property type="term" value="F:peptide binding"/>
    <property type="evidence" value="ECO:0007669"/>
    <property type="project" value="TreeGrafter"/>
</dbReference>
<dbReference type="InterPro" id="IPR034016">
    <property type="entry name" value="M1_APN-typ"/>
</dbReference>
<dbReference type="Pfam" id="PF00620">
    <property type="entry name" value="RhoGAP"/>
    <property type="match status" value="1"/>
</dbReference>
<keyword evidence="2 13" id="KW-0031">Aminopeptidase</keyword>
<dbReference type="FunFam" id="2.60.40.1730:FF:000002">
    <property type="entry name" value="Aminopeptidase"/>
    <property type="match status" value="1"/>
</dbReference>
<organism evidence="13 14">
    <name type="scientific">Hypsibius exemplaris</name>
    <name type="common">Freshwater tardigrade</name>
    <dbReference type="NCBI Taxonomy" id="2072580"/>
    <lineage>
        <taxon>Eukaryota</taxon>
        <taxon>Metazoa</taxon>
        <taxon>Ecdysozoa</taxon>
        <taxon>Tardigrada</taxon>
        <taxon>Eutardigrada</taxon>
        <taxon>Parachela</taxon>
        <taxon>Hypsibioidea</taxon>
        <taxon>Hypsibiidae</taxon>
        <taxon>Hypsibius</taxon>
    </lineage>
</organism>
<dbReference type="EMBL" id="MTYJ01000196">
    <property type="protein sequence ID" value="OWA50569.1"/>
    <property type="molecule type" value="Genomic_DNA"/>
</dbReference>
<dbReference type="FunFam" id="1.10.390.10:FF:000001">
    <property type="entry name" value="Aminopeptidase"/>
    <property type="match status" value="1"/>
</dbReference>
<dbReference type="GO" id="GO:0008270">
    <property type="term" value="F:zinc ion binding"/>
    <property type="evidence" value="ECO:0007669"/>
    <property type="project" value="InterPro"/>
</dbReference>
<feature type="domain" description="Rho-GAP" evidence="12">
    <location>
        <begin position="931"/>
        <end position="1132"/>
    </location>
</feature>
<dbReference type="InterPro" id="IPR014782">
    <property type="entry name" value="Peptidase_M1_dom"/>
</dbReference>
<evidence type="ECO:0000256" key="11">
    <source>
        <dbReference type="SAM" id="MobiDB-lite"/>
    </source>
</evidence>
<feature type="compositionally biased region" description="Polar residues" evidence="11">
    <location>
        <begin position="1229"/>
        <end position="1241"/>
    </location>
</feature>
<keyword evidence="5" id="KW-0378">Hydrolase</keyword>
<comment type="cofactor">
    <cofactor evidence="9">
        <name>Zn(2+)</name>
        <dbReference type="ChEBI" id="CHEBI:29105"/>
    </cofactor>
    <text evidence="9">Binds 1 zinc ion per subunit.</text>
</comment>
<dbReference type="GO" id="GO:0006508">
    <property type="term" value="P:proteolysis"/>
    <property type="evidence" value="ECO:0007669"/>
    <property type="project" value="UniProtKB-KW"/>
</dbReference>
<evidence type="ECO:0000313" key="13">
    <source>
        <dbReference type="EMBL" id="OWA50569.1"/>
    </source>
</evidence>
<name>A0A9X6RK19_HYPEX</name>
<dbReference type="InterPro" id="IPR045357">
    <property type="entry name" value="Aminopeptidase_N-like_N"/>
</dbReference>
<feature type="binding site" evidence="9">
    <location>
        <position position="323"/>
    </location>
    <ligand>
        <name>Zn(2+)</name>
        <dbReference type="ChEBI" id="CHEBI:29105"/>
        <note>catalytic</note>
    </ligand>
</feature>
<evidence type="ECO:0000256" key="1">
    <source>
        <dbReference type="ARBA" id="ARBA00010136"/>
    </source>
</evidence>
<comment type="similarity">
    <text evidence="1">Belongs to the peptidase M1 family.</text>
</comment>
<keyword evidence="6 9" id="KW-0862">Zinc</keyword>
<evidence type="ECO:0000256" key="9">
    <source>
        <dbReference type="PIRSR" id="PIRSR634016-3"/>
    </source>
</evidence>
<dbReference type="GO" id="GO:0070006">
    <property type="term" value="F:metalloaminopeptidase activity"/>
    <property type="evidence" value="ECO:0007669"/>
    <property type="project" value="TreeGrafter"/>
</dbReference>
<sequence>MPNNGTNGTAAAEEAGFTNKKAFERLPKTVVPKHYELRIQPYLKDATFDGRAVVHVKVNEAVNRLTVDCAEIKLTEVVFVGEDGKEVHTRDIEYQKEMERVRLDFAANLPVGNGKLIFQYTGLLNDKLRGFYRNAYTVNGEERYGACTQFESCFARQCFPCWDEPAYKATFDITLVVDKHLVALSNMPVKSEEPLATNKAWKVVQYDTTPIMSTYLVALVVGEFDYLEDKTEDGILVRCYTPLGKQDQGRFALDFAVKTLPYYRDFFSVAYPLPKCDLVAVQNFAMGAMENWGCITFRETAVLVDEQNSSAASRQRVALVVGHELAHMWFGNIVTMEWWTELWLNEGFASFVEHISVEKQFPEWKIWNQFVDDFFSSAMRLDALKSSHPIEVPVGHPDEVEEIFDAISYEKGASVIRMLFDFLGEEGFKAGLSKYLKDFEYRNATTLDLWRHFEAATGKPVSSIMSDWTRKKGYPLVDADIEYKDGNAILHLRQKKFSLSNEGETDLWSIPMTMLVLPVKAEPGVKNQTVQHMMNKPADNFTIKNVQPNQPILVNSNLIGFYRVKYSDQLLQLLIPHIATGSLASLDRMGIQGDLMALALSGDGSITTLFELWRSAYKVHEQDPIVWQNILTHVGRLSALFAYTDVFEQYQKFAQDLLLPVLKSIGWSTKEGQGHLEALLRESVLDRLVKSGHLETVAEAQKLLRSITAATRIFLGNSPGYLHCYGCSRRSRDGEAPGYKTLDMALTKDVRSQDVFYVLAGCSHSVEGRERTWEWMKLNWAPLKEHLHPSLLSRGLQSVFGNFVSEEKAAEIEEFLKSHKLEQGERAMEQALETIRIQARWLKRDGAGAQNHRLRPSGNTVCRAPGTAVISVMDDPGAFIKIMARKIGDDAKLLRKNLDKSQKLCNEVEAMTSRGKMEAASAKANSRVFGLPLELLPTSPALIEYKNRLYPVVIPEFIFALGTKLLGCDCTTGLFRIPPNTKRVETAMELINAGQSVNDLSNLHGHDYCGLLKLWARQLPSPILPDIVSGYFLRVFERLSCGKLSKEEACDILMYLGRYVPKRYRETMAFLSYVMSNIARDADKNGMNARNLAICCPNLFIGSYAQRCLDGRQFQSMMYLMEFFIINPHAFLPMDTAATLICEEDVSWVTLRKNSPLPKLDFPSPHTPLPADLASAALPCSFQRGVKKSANFITPLRTQPFRGLGKVAVDLKNKMGRLGLPSCLKPGSSDASGDNCVSSPESLDHSRQSPSNGVFPLPTDFPDDISAMVTPPRDQFRSARRSSTRSGILSHRSYENLDRLGSPLHPGCALPLDFEDVIELLTPSTALCCEPMTPDSAGVSPRNRALMSNAYALGGGCSPRHAPSLDMMHPDVRKELAAVSFGELSPTSGPTR</sequence>
<dbReference type="CDD" id="cd00159">
    <property type="entry name" value="RhoGAP"/>
    <property type="match status" value="1"/>
</dbReference>
<dbReference type="PRINTS" id="PR00756">
    <property type="entry name" value="ALADIPTASE"/>
</dbReference>
<feature type="region of interest" description="Disordered" evidence="11">
    <location>
        <begin position="1223"/>
        <end position="1254"/>
    </location>
</feature>
<protein>
    <submittedName>
        <fullName evidence="13">Puromycin-sensitive aminopeptidase</fullName>
    </submittedName>
</protein>
<evidence type="ECO:0000256" key="5">
    <source>
        <dbReference type="ARBA" id="ARBA00022801"/>
    </source>
</evidence>